<organism evidence="1 2">
    <name type="scientific">Solanum pinnatisectum</name>
    <name type="common">tansyleaf nightshade</name>
    <dbReference type="NCBI Taxonomy" id="50273"/>
    <lineage>
        <taxon>Eukaryota</taxon>
        <taxon>Viridiplantae</taxon>
        <taxon>Streptophyta</taxon>
        <taxon>Embryophyta</taxon>
        <taxon>Tracheophyta</taxon>
        <taxon>Spermatophyta</taxon>
        <taxon>Magnoliopsida</taxon>
        <taxon>eudicotyledons</taxon>
        <taxon>Gunneridae</taxon>
        <taxon>Pentapetalae</taxon>
        <taxon>asterids</taxon>
        <taxon>lamiids</taxon>
        <taxon>Solanales</taxon>
        <taxon>Solanaceae</taxon>
        <taxon>Solanoideae</taxon>
        <taxon>Solaneae</taxon>
        <taxon>Solanum</taxon>
    </lineage>
</organism>
<evidence type="ECO:0000313" key="1">
    <source>
        <dbReference type="EMBL" id="KAK4708479.1"/>
    </source>
</evidence>
<dbReference type="Proteomes" id="UP001311915">
    <property type="component" value="Unassembled WGS sequence"/>
</dbReference>
<proteinExistence type="predicted"/>
<protein>
    <submittedName>
        <fullName evidence="1">Uncharacterized protein</fullName>
    </submittedName>
</protein>
<dbReference type="EMBL" id="JAWPEI010000012">
    <property type="protein sequence ID" value="KAK4708479.1"/>
    <property type="molecule type" value="Genomic_DNA"/>
</dbReference>
<reference evidence="1 2" key="1">
    <citation type="submission" date="2023-10" db="EMBL/GenBank/DDBJ databases">
        <title>Genome-Wide Identification Analysis in wild type Solanum Pinnatisectum Reveals Some Genes Defensing Phytophthora Infestans.</title>
        <authorList>
            <person name="Sun C."/>
        </authorList>
    </citation>
    <scope>NUCLEOTIDE SEQUENCE [LARGE SCALE GENOMIC DNA]</scope>
    <source>
        <strain evidence="1">LQN</strain>
        <tissue evidence="1">Leaf</tissue>
    </source>
</reference>
<gene>
    <name evidence="1" type="ORF">R3W88_029404</name>
</gene>
<evidence type="ECO:0000313" key="2">
    <source>
        <dbReference type="Proteomes" id="UP001311915"/>
    </source>
</evidence>
<accession>A0AAV9K585</accession>
<dbReference type="AlphaFoldDB" id="A0AAV9K585"/>
<sequence length="49" mass="6118">MTKVHYHFPHNFKYAFRKNHMLSFFIKSNRMLRECGDVHIYYKILDLIN</sequence>
<comment type="caution">
    <text evidence="1">The sequence shown here is derived from an EMBL/GenBank/DDBJ whole genome shotgun (WGS) entry which is preliminary data.</text>
</comment>
<name>A0AAV9K585_9SOLN</name>
<keyword evidence="2" id="KW-1185">Reference proteome</keyword>